<dbReference type="Proteomes" id="UP001501326">
    <property type="component" value="Unassembled WGS sequence"/>
</dbReference>
<dbReference type="InterPro" id="IPR001867">
    <property type="entry name" value="OmpR/PhoB-type_DNA-bd"/>
</dbReference>
<evidence type="ECO:0000313" key="10">
    <source>
        <dbReference type="Proteomes" id="UP001501326"/>
    </source>
</evidence>
<dbReference type="Gene3D" id="1.10.10.10">
    <property type="entry name" value="Winged helix-like DNA-binding domain superfamily/Winged helix DNA-binding domain"/>
    <property type="match status" value="1"/>
</dbReference>
<feature type="domain" description="Response regulatory" evidence="7">
    <location>
        <begin position="5"/>
        <end position="118"/>
    </location>
</feature>
<evidence type="ECO:0000256" key="5">
    <source>
        <dbReference type="PROSITE-ProRule" id="PRU00169"/>
    </source>
</evidence>
<evidence type="ECO:0000259" key="8">
    <source>
        <dbReference type="PROSITE" id="PS51755"/>
    </source>
</evidence>
<dbReference type="InterPro" id="IPR039420">
    <property type="entry name" value="WalR-like"/>
</dbReference>
<dbReference type="Gene3D" id="3.40.50.2300">
    <property type="match status" value="1"/>
</dbReference>
<dbReference type="PROSITE" id="PS51755">
    <property type="entry name" value="OMPR_PHOB"/>
    <property type="match status" value="1"/>
</dbReference>
<dbReference type="Pfam" id="PF00486">
    <property type="entry name" value="Trans_reg_C"/>
    <property type="match status" value="1"/>
</dbReference>
<dbReference type="PROSITE" id="PS50110">
    <property type="entry name" value="RESPONSE_REGULATORY"/>
    <property type="match status" value="1"/>
</dbReference>
<protein>
    <submittedName>
        <fullName evidence="9">Response regulator transcription factor</fullName>
    </submittedName>
</protein>
<evidence type="ECO:0000259" key="7">
    <source>
        <dbReference type="PROSITE" id="PS50110"/>
    </source>
</evidence>
<feature type="modified residue" description="4-aspartylphosphate" evidence="5">
    <location>
        <position position="54"/>
    </location>
</feature>
<dbReference type="CDD" id="cd17574">
    <property type="entry name" value="REC_OmpR"/>
    <property type="match status" value="1"/>
</dbReference>
<evidence type="ECO:0000256" key="3">
    <source>
        <dbReference type="ARBA" id="ARBA00023125"/>
    </source>
</evidence>
<accession>A0ABN3UUA6</accession>
<dbReference type="Pfam" id="PF00072">
    <property type="entry name" value="Response_reg"/>
    <property type="match status" value="1"/>
</dbReference>
<feature type="domain" description="OmpR/PhoB-type" evidence="8">
    <location>
        <begin position="127"/>
        <end position="226"/>
    </location>
</feature>
<dbReference type="EMBL" id="BAAARN010000004">
    <property type="protein sequence ID" value="GAA2738587.1"/>
    <property type="molecule type" value="Genomic_DNA"/>
</dbReference>
<dbReference type="CDD" id="cd00383">
    <property type="entry name" value="trans_reg_C"/>
    <property type="match status" value="1"/>
</dbReference>
<keyword evidence="10" id="KW-1185">Reference proteome</keyword>
<sequence>MPQQIALVVEDSPEFTRLATALLTAEGFRVVHSATGEHGVEAARRHAPELVLLDVTLPGLDGIEVCRQIREFSDCYVVMVTARTDELDRVLGLTMGADDYVTKPFSPRELTARIRAMRRRPRAAAPSDLRVFGDLTVDPVAREARLGDQVLSLTKIEYDILDLLTGTPRRTFERAQLMSTVWGGDWATDDHVIDVHVANLRKKLGESASAQRFIRTMRGVGYRFEPSPTDQPAPALR</sequence>
<dbReference type="Gene3D" id="6.10.250.690">
    <property type="match status" value="1"/>
</dbReference>
<keyword evidence="1 5" id="KW-0597">Phosphoprotein</keyword>
<dbReference type="SUPFAM" id="SSF46894">
    <property type="entry name" value="C-terminal effector domain of the bipartite response regulators"/>
    <property type="match status" value="1"/>
</dbReference>
<name>A0ABN3UUA6_9MICO</name>
<reference evidence="9 10" key="1">
    <citation type="journal article" date="2019" name="Int. J. Syst. Evol. Microbiol.">
        <title>The Global Catalogue of Microorganisms (GCM) 10K type strain sequencing project: providing services to taxonomists for standard genome sequencing and annotation.</title>
        <authorList>
            <consortium name="The Broad Institute Genomics Platform"/>
            <consortium name="The Broad Institute Genome Sequencing Center for Infectious Disease"/>
            <person name="Wu L."/>
            <person name="Ma J."/>
        </authorList>
    </citation>
    <scope>NUCLEOTIDE SEQUENCE [LARGE SCALE GENOMIC DNA]</scope>
    <source>
        <strain evidence="9 10">JCM 16378</strain>
    </source>
</reference>
<organism evidence="9 10">
    <name type="scientific">Pedococcus aerophilus</name>
    <dbReference type="NCBI Taxonomy" id="436356"/>
    <lineage>
        <taxon>Bacteria</taxon>
        <taxon>Bacillati</taxon>
        <taxon>Actinomycetota</taxon>
        <taxon>Actinomycetes</taxon>
        <taxon>Micrococcales</taxon>
        <taxon>Intrasporangiaceae</taxon>
        <taxon>Pedococcus</taxon>
    </lineage>
</organism>
<proteinExistence type="predicted"/>
<evidence type="ECO:0000256" key="2">
    <source>
        <dbReference type="ARBA" id="ARBA00023015"/>
    </source>
</evidence>
<dbReference type="InterPro" id="IPR016032">
    <property type="entry name" value="Sig_transdc_resp-reg_C-effctor"/>
</dbReference>
<evidence type="ECO:0000256" key="1">
    <source>
        <dbReference type="ARBA" id="ARBA00022553"/>
    </source>
</evidence>
<dbReference type="InterPro" id="IPR001789">
    <property type="entry name" value="Sig_transdc_resp-reg_receiver"/>
</dbReference>
<gene>
    <name evidence="9" type="ORF">GCM10009867_30520</name>
</gene>
<dbReference type="InterPro" id="IPR036388">
    <property type="entry name" value="WH-like_DNA-bd_sf"/>
</dbReference>
<feature type="DNA-binding region" description="OmpR/PhoB-type" evidence="6">
    <location>
        <begin position="127"/>
        <end position="226"/>
    </location>
</feature>
<dbReference type="PANTHER" id="PTHR48111:SF4">
    <property type="entry name" value="DNA-BINDING DUAL TRANSCRIPTIONAL REGULATOR OMPR"/>
    <property type="match status" value="1"/>
</dbReference>
<keyword evidence="2" id="KW-0805">Transcription regulation</keyword>
<evidence type="ECO:0000256" key="4">
    <source>
        <dbReference type="ARBA" id="ARBA00023163"/>
    </source>
</evidence>
<keyword evidence="3 6" id="KW-0238">DNA-binding</keyword>
<evidence type="ECO:0000256" key="6">
    <source>
        <dbReference type="PROSITE-ProRule" id="PRU01091"/>
    </source>
</evidence>
<comment type="caution">
    <text evidence="9">The sequence shown here is derived from an EMBL/GenBank/DDBJ whole genome shotgun (WGS) entry which is preliminary data.</text>
</comment>
<dbReference type="PANTHER" id="PTHR48111">
    <property type="entry name" value="REGULATOR OF RPOS"/>
    <property type="match status" value="1"/>
</dbReference>
<dbReference type="InterPro" id="IPR011006">
    <property type="entry name" value="CheY-like_superfamily"/>
</dbReference>
<dbReference type="RefSeq" id="WP_344194991.1">
    <property type="nucleotide sequence ID" value="NZ_BAAARN010000004.1"/>
</dbReference>
<evidence type="ECO:0000313" key="9">
    <source>
        <dbReference type="EMBL" id="GAA2738587.1"/>
    </source>
</evidence>
<dbReference type="SMART" id="SM00448">
    <property type="entry name" value="REC"/>
    <property type="match status" value="1"/>
</dbReference>
<keyword evidence="4" id="KW-0804">Transcription</keyword>
<dbReference type="SUPFAM" id="SSF52172">
    <property type="entry name" value="CheY-like"/>
    <property type="match status" value="1"/>
</dbReference>
<dbReference type="SMART" id="SM00862">
    <property type="entry name" value="Trans_reg_C"/>
    <property type="match status" value="1"/>
</dbReference>